<reference evidence="4 5" key="1">
    <citation type="submission" date="2006-02" db="EMBL/GenBank/DDBJ databases">
        <authorList>
            <person name="Moran M.A."/>
            <person name="Kjelleberg S."/>
            <person name="Egan S."/>
            <person name="Saunders N."/>
            <person name="Thomas T."/>
            <person name="Ferriera S."/>
            <person name="Johnson J."/>
            <person name="Kravitz S."/>
            <person name="Halpern A."/>
            <person name="Remington K."/>
            <person name="Beeson K."/>
            <person name="Tran B."/>
            <person name="Rogers Y.-H."/>
            <person name="Friedman R."/>
            <person name="Venter J.C."/>
        </authorList>
    </citation>
    <scope>NUCLEOTIDE SEQUENCE [LARGE SCALE GENOMIC DNA]</scope>
    <source>
        <strain evidence="4 5">D2</strain>
    </source>
</reference>
<accession>A4CDG6</accession>
<feature type="domain" description="DprA winged helix" evidence="3">
    <location>
        <begin position="307"/>
        <end position="356"/>
    </location>
</feature>
<name>A4CDG6_9GAMM</name>
<dbReference type="InterPro" id="IPR041614">
    <property type="entry name" value="DprA_WH"/>
</dbReference>
<evidence type="ECO:0000313" key="4">
    <source>
        <dbReference type="EMBL" id="EAR27008.1"/>
    </source>
</evidence>
<dbReference type="eggNOG" id="COG0758">
    <property type="taxonomic scope" value="Bacteria"/>
</dbReference>
<comment type="caution">
    <text evidence="4">The sequence shown here is derived from an EMBL/GenBank/DDBJ whole genome shotgun (WGS) entry which is preliminary data.</text>
</comment>
<dbReference type="GO" id="GO:0009294">
    <property type="term" value="P:DNA-mediated transformation"/>
    <property type="evidence" value="ECO:0007669"/>
    <property type="project" value="InterPro"/>
</dbReference>
<evidence type="ECO:0000259" key="2">
    <source>
        <dbReference type="Pfam" id="PF02481"/>
    </source>
</evidence>
<dbReference type="Gene3D" id="1.10.10.10">
    <property type="entry name" value="Winged helix-like DNA-binding domain superfamily/Winged helix DNA-binding domain"/>
    <property type="match status" value="1"/>
</dbReference>
<dbReference type="AlphaFoldDB" id="A4CDG6"/>
<evidence type="ECO:0000259" key="3">
    <source>
        <dbReference type="Pfam" id="PF17782"/>
    </source>
</evidence>
<proteinExistence type="inferred from homology"/>
<dbReference type="InterPro" id="IPR057666">
    <property type="entry name" value="DrpA_SLOG"/>
</dbReference>
<dbReference type="RefSeq" id="WP_009838871.1">
    <property type="nucleotide sequence ID" value="NZ_AAOH01000007.1"/>
</dbReference>
<comment type="similarity">
    <text evidence="1">Belongs to the DprA/Smf family.</text>
</comment>
<organism evidence="4 5">
    <name type="scientific">Pseudoalteromonas tunicata D2</name>
    <dbReference type="NCBI Taxonomy" id="87626"/>
    <lineage>
        <taxon>Bacteria</taxon>
        <taxon>Pseudomonadati</taxon>
        <taxon>Pseudomonadota</taxon>
        <taxon>Gammaproteobacteria</taxon>
        <taxon>Alteromonadales</taxon>
        <taxon>Pseudoalteromonadaceae</taxon>
        <taxon>Pseudoalteromonas</taxon>
    </lineage>
</organism>
<dbReference type="HOGENOM" id="CLU_029601_1_1_6"/>
<dbReference type="STRING" id="87626.PTD2_05040"/>
<dbReference type="Pfam" id="PF02481">
    <property type="entry name" value="DNA_processg_A"/>
    <property type="match status" value="1"/>
</dbReference>
<dbReference type="NCBIfam" id="TIGR00732">
    <property type="entry name" value="dprA"/>
    <property type="match status" value="1"/>
</dbReference>
<dbReference type="Pfam" id="PF17782">
    <property type="entry name" value="WHD_DprA"/>
    <property type="match status" value="1"/>
</dbReference>
<dbReference type="InterPro" id="IPR003488">
    <property type="entry name" value="DprA"/>
</dbReference>
<dbReference type="SUPFAM" id="SSF102405">
    <property type="entry name" value="MCP/YpsA-like"/>
    <property type="match status" value="1"/>
</dbReference>
<dbReference type="OrthoDB" id="9785707at2"/>
<dbReference type="Proteomes" id="UP000006201">
    <property type="component" value="Unassembled WGS sequence"/>
</dbReference>
<feature type="domain" description="Smf/DprA SLOG" evidence="2">
    <location>
        <begin position="82"/>
        <end position="289"/>
    </location>
</feature>
<dbReference type="EMBL" id="AAOH01000007">
    <property type="protein sequence ID" value="EAR27008.1"/>
    <property type="molecule type" value="Genomic_DNA"/>
</dbReference>
<dbReference type="PANTHER" id="PTHR43022:SF1">
    <property type="entry name" value="PROTEIN SMF"/>
    <property type="match status" value="1"/>
</dbReference>
<dbReference type="PANTHER" id="PTHR43022">
    <property type="entry name" value="PROTEIN SMF"/>
    <property type="match status" value="1"/>
</dbReference>
<sequence length="363" mass="40226">MLETEKNELRIWLVFYLCKGLGVQTLLKLKQHIELDQLLLLSEMQLQQLGLKPDIINQILHPDYSYINKLENYLIEQKIFAICYDHPAYPPLLKEIVSAPLILFCRGDISLLQAPQLAIVGSRSATANGCHIASEFAYQLNEQGVTVTSGLAGGIDAAAHKGSLAASGKTIAVLGTGVDVIYPKRNKLLAMQIIERGLLVSEFLPGTKAHAANFPRRNRIISGLSYGTVVVEAELKSGSLITARYALEQNREVFAVPGSVLNELSHGCHFLIKQGAKLTENVDDIFEELGLFVKNGLYSKDEVLNCDDEEPLLAELGYDVMTVDELSNKTNIPIEQLLTRLLDLELSNHVERVLGGYVKLRRY</sequence>
<gene>
    <name evidence="4" type="ORF">PTD2_05040</name>
</gene>
<protein>
    <submittedName>
        <fullName evidence="4">Uncharacterized protein</fullName>
    </submittedName>
</protein>
<evidence type="ECO:0000313" key="5">
    <source>
        <dbReference type="Proteomes" id="UP000006201"/>
    </source>
</evidence>
<dbReference type="Gene3D" id="3.40.50.450">
    <property type="match status" value="1"/>
</dbReference>
<keyword evidence="5" id="KW-1185">Reference proteome</keyword>
<dbReference type="InterPro" id="IPR036388">
    <property type="entry name" value="WH-like_DNA-bd_sf"/>
</dbReference>
<evidence type="ECO:0000256" key="1">
    <source>
        <dbReference type="ARBA" id="ARBA00006525"/>
    </source>
</evidence>